<keyword evidence="2" id="KW-0472">Membrane</keyword>
<name>A0AB39UJN0_9BIFI</name>
<dbReference type="RefSeq" id="WP_369341409.1">
    <property type="nucleotide sequence ID" value="NZ_CP129675.1"/>
</dbReference>
<feature type="transmembrane region" description="Helical" evidence="2">
    <location>
        <begin position="182"/>
        <end position="209"/>
    </location>
</feature>
<dbReference type="InterPro" id="IPR025241">
    <property type="entry name" value="DUF4190"/>
</dbReference>
<dbReference type="Pfam" id="PF13828">
    <property type="entry name" value="DUF4190"/>
    <property type="match status" value="1"/>
</dbReference>
<dbReference type="AlphaFoldDB" id="A0AB39UJN0"/>
<evidence type="ECO:0000313" key="4">
    <source>
        <dbReference type="EMBL" id="XDS45997.1"/>
    </source>
</evidence>
<feature type="compositionally biased region" description="Polar residues" evidence="1">
    <location>
        <begin position="1"/>
        <end position="35"/>
    </location>
</feature>
<organism evidence="5">
    <name type="scientific">Bifidobacterium fermentum</name>
    <dbReference type="NCBI Taxonomy" id="3059035"/>
    <lineage>
        <taxon>Bacteria</taxon>
        <taxon>Bacillati</taxon>
        <taxon>Actinomycetota</taxon>
        <taxon>Actinomycetes</taxon>
        <taxon>Bifidobacteriales</taxon>
        <taxon>Bifidobacteriaceae</taxon>
        <taxon>Bifidobacterium</taxon>
    </lineage>
</organism>
<feature type="compositionally biased region" description="Pro residues" evidence="1">
    <location>
        <begin position="113"/>
        <end position="126"/>
    </location>
</feature>
<evidence type="ECO:0000313" key="6">
    <source>
        <dbReference type="EMBL" id="XDS50445.1"/>
    </source>
</evidence>
<evidence type="ECO:0000313" key="5">
    <source>
        <dbReference type="EMBL" id="XDS49221.1"/>
    </source>
</evidence>
<feature type="region of interest" description="Disordered" evidence="1">
    <location>
        <begin position="1"/>
        <end position="133"/>
    </location>
</feature>
<evidence type="ECO:0000256" key="1">
    <source>
        <dbReference type="SAM" id="MobiDB-lite"/>
    </source>
</evidence>
<reference evidence="5" key="1">
    <citation type="submission" date="2023-07" db="EMBL/GenBank/DDBJ databases">
        <title>Bifidobacterium aquikefiriaerophilum sp. nov. and Bifidobacterium eccum sp. nov., isolated from water kefir.</title>
        <authorList>
            <person name="Breselge S."/>
            <person name="Bellassi P."/>
            <person name="Barcenilla C."/>
            <person name="Alvarez-Ordonez A."/>
            <person name="Morelli L."/>
            <person name="Cotter P.D."/>
        </authorList>
    </citation>
    <scope>NUCLEOTIDE SEQUENCE</scope>
    <source>
        <strain evidence="6">WK012_4_13</strain>
        <strain evidence="5">WK013_4_14</strain>
        <strain evidence="4">WK048_4_13</strain>
    </source>
</reference>
<dbReference type="EMBL" id="CP129675">
    <property type="protein sequence ID" value="XDS45997.1"/>
    <property type="molecule type" value="Genomic_DNA"/>
</dbReference>
<feature type="compositionally biased region" description="Low complexity" evidence="1">
    <location>
        <begin position="89"/>
        <end position="112"/>
    </location>
</feature>
<keyword evidence="2" id="KW-1133">Transmembrane helix</keyword>
<dbReference type="EMBL" id="CP129683">
    <property type="protein sequence ID" value="XDS50445.1"/>
    <property type="molecule type" value="Genomic_DNA"/>
</dbReference>
<keyword evidence="2" id="KW-0812">Transmembrane</keyword>
<proteinExistence type="predicted"/>
<feature type="compositionally biased region" description="Low complexity" evidence="1">
    <location>
        <begin position="36"/>
        <end position="79"/>
    </location>
</feature>
<dbReference type="KEGG" id="bfk:QN062_08685"/>
<gene>
    <name evidence="6" type="ORF">QN062_08685</name>
    <name evidence="5" type="ORF">QN216_02875</name>
    <name evidence="4" type="ORF">QN217_07570</name>
</gene>
<evidence type="ECO:0000259" key="3">
    <source>
        <dbReference type="Pfam" id="PF13828"/>
    </source>
</evidence>
<evidence type="ECO:0000256" key="2">
    <source>
        <dbReference type="SAM" id="Phobius"/>
    </source>
</evidence>
<accession>A0AB39UJN0</accession>
<feature type="transmembrane region" description="Helical" evidence="2">
    <location>
        <begin position="143"/>
        <end position="170"/>
    </location>
</feature>
<dbReference type="EMBL" id="CP129682">
    <property type="protein sequence ID" value="XDS49221.1"/>
    <property type="molecule type" value="Genomic_DNA"/>
</dbReference>
<feature type="domain" description="DUF4190" evidence="3">
    <location>
        <begin position="145"/>
        <end position="199"/>
    </location>
</feature>
<protein>
    <submittedName>
        <fullName evidence="5">DUF4190 domain-containing protein</fullName>
    </submittedName>
</protein>
<sequence>MSEANNPWGSNDPNAQESSSQPQYGQQGCPDQNRGNQPYYGQQQSQGSNPQQDPYANSGNAGYGQNASANSGSATGNAYHQNGQAWNPQGTQGQQGYEYQSNQSNSQYQAGPQYPPQPNPQFPNQPPYYGQPNYVMQNPNQPWNVMSIIGFVLAFILPPVGLVLSIVAIVQMHRSRERGQGLAVGGAVVGGILSLLAALVIGLVIWGIAMVGSESYSYEYPSCSGYSCSSEDSGDDSLLSSYLNHSMDTLGATPASVESQSH</sequence>